<dbReference type="FunFam" id="3.30.200.20:FF:000077">
    <property type="entry name" value="Putative Serine/threonine-protein kinase/endoribonuclease IRE1"/>
    <property type="match status" value="1"/>
</dbReference>
<dbReference type="FunFam" id="1.10.510.10:FF:001066">
    <property type="entry name" value="Probable serine/threonine-protein kinase irlE"/>
    <property type="match status" value="1"/>
</dbReference>
<dbReference type="GO" id="GO:1990604">
    <property type="term" value="C:IRE1-TRAF2-ASK1 complex"/>
    <property type="evidence" value="ECO:0007669"/>
    <property type="project" value="TreeGrafter"/>
</dbReference>
<feature type="compositionally biased region" description="Basic and acidic residues" evidence="10">
    <location>
        <begin position="514"/>
        <end position="528"/>
    </location>
</feature>
<evidence type="ECO:0000256" key="7">
    <source>
        <dbReference type="ARBA" id="ARBA00023054"/>
    </source>
</evidence>
<feature type="region of interest" description="Disordered" evidence="10">
    <location>
        <begin position="130"/>
        <end position="175"/>
    </location>
</feature>
<comment type="caution">
    <text evidence="13">The sequence shown here is derived from an EMBL/GenBank/DDBJ whole genome shotgun (WGS) entry which is preliminary data.</text>
</comment>
<dbReference type="GO" id="GO:0004674">
    <property type="term" value="F:protein serine/threonine kinase activity"/>
    <property type="evidence" value="ECO:0007669"/>
    <property type="project" value="UniProtKB-KW"/>
</dbReference>
<dbReference type="SUPFAM" id="SSF56112">
    <property type="entry name" value="Protein kinase-like (PK-like)"/>
    <property type="match status" value="1"/>
</dbReference>
<evidence type="ECO:0000259" key="12">
    <source>
        <dbReference type="PROSITE" id="PS51392"/>
    </source>
</evidence>
<dbReference type="GO" id="GO:0004521">
    <property type="term" value="F:RNA endonuclease activity"/>
    <property type="evidence" value="ECO:0007669"/>
    <property type="project" value="InterPro"/>
</dbReference>
<keyword evidence="5" id="KW-0418">Kinase</keyword>
<evidence type="ECO:0000313" key="14">
    <source>
        <dbReference type="Proteomes" id="UP001344447"/>
    </source>
</evidence>
<organism evidence="13 14">
    <name type="scientific">Dictyostelium firmibasis</name>
    <dbReference type="NCBI Taxonomy" id="79012"/>
    <lineage>
        <taxon>Eukaryota</taxon>
        <taxon>Amoebozoa</taxon>
        <taxon>Evosea</taxon>
        <taxon>Eumycetozoa</taxon>
        <taxon>Dictyostelia</taxon>
        <taxon>Dictyosteliales</taxon>
        <taxon>Dictyosteliaceae</taxon>
        <taxon>Dictyostelium</taxon>
    </lineage>
</organism>
<keyword evidence="3" id="KW-0808">Transferase</keyword>
<reference evidence="13 14" key="1">
    <citation type="submission" date="2023-11" db="EMBL/GenBank/DDBJ databases">
        <title>Dfirmibasis_genome.</title>
        <authorList>
            <person name="Edelbroek B."/>
            <person name="Kjellin J."/>
            <person name="Jerlstrom-Hultqvist J."/>
            <person name="Soderbom F."/>
        </authorList>
    </citation>
    <scope>NUCLEOTIDE SEQUENCE [LARGE SCALE GENOMIC DNA]</scope>
    <source>
        <strain evidence="13 14">TNS-C-14</strain>
    </source>
</reference>
<dbReference type="PANTHER" id="PTHR13954">
    <property type="entry name" value="IRE1-RELATED"/>
    <property type="match status" value="1"/>
</dbReference>
<dbReference type="InterPro" id="IPR000719">
    <property type="entry name" value="Prot_kinase_dom"/>
</dbReference>
<evidence type="ECO:0000256" key="8">
    <source>
        <dbReference type="ARBA" id="ARBA00047899"/>
    </source>
</evidence>
<feature type="region of interest" description="Disordered" evidence="10">
    <location>
        <begin position="1"/>
        <end position="26"/>
    </location>
</feature>
<gene>
    <name evidence="13" type="ORF">RB653_007061</name>
</gene>
<dbReference type="Gene3D" id="3.30.200.20">
    <property type="entry name" value="Phosphorylase Kinase, domain 1"/>
    <property type="match status" value="1"/>
</dbReference>
<dbReference type="PROSITE" id="PS50011">
    <property type="entry name" value="PROTEIN_KINASE_DOM"/>
    <property type="match status" value="1"/>
</dbReference>
<dbReference type="InterPro" id="IPR045133">
    <property type="entry name" value="IRE1/2-like"/>
</dbReference>
<dbReference type="GO" id="GO:0051082">
    <property type="term" value="F:unfolded protein binding"/>
    <property type="evidence" value="ECO:0007669"/>
    <property type="project" value="TreeGrafter"/>
</dbReference>
<sequence>MGPKKGKKPQPKNHNNHNNNNNNNNNIKEYIYSQDTRILLFKVILAQNEEIICMIIQIAYGLPGLPKISDISRDLGILILKLPNRTIRELELFLESKNIYFREEQQHPNYLNEIPQPTTTTTSPPLIIQQQSSENDSTATATATATEPTTTTTTTTTTPTTNTTSTDSISTDSTTTSKTNILNFPFSNQNKSKQKRPISKEESFDKILRYNFDLGKIFDEFTKEVLLDDLKNVNLRDNNNSNNISVSSSPIISPVFQEYDLFLMDSFIILCGNLDNVKLTLDEFKDYYKEFNLLDQYIEEFRDNLIDDFLVTVEIIASWYIPQRDYSIVKFINCFGEMLDSTIIESFSYIFNKTIKKEDDWSNSFIQAALSSNEEFKRQVMCLNDELIQDRYDQSLYSIMHPIKFDNVREFILIYSRDENYFKPQEFWYLVCKYDAVAITQHIINKNIAEEDLSKRSGKPYSSSENPLEINPLSLLSICSTNFSHKIASILFQFYDFKESMPITPTLKGVFKPPHPEKDKDNKDEKDNSNNNINVSNGSSNNSGISSSGSQFQYFRVLNSNCYFNDVVKKRAPIFIDLMTQWNIYLNTEIGEGSDENVDIQESIYSFQNSTEYLSINSNTIHKLRKSSISLLSKVLEFNDRDTLISLLRNWTQGGCTLCKDLIDEKQLLITISRPQYFQSIQLLHQNGYTIIPKYQLRDPYIFFAGSKQILQFLLEIHSNCLSETIDIRHWIQAIMSAGQYSSETEFFQYYPKIQELSLRDKYSRTLNILELQYILGHIEGIEFLLENYLGFTKPYHLDNQELLEVFDVTFVQKKDIRTEESLKAEKDLLEQEENEKKRLKEKRKKEEKEKKKQQLLKQKSLTPTKKDSTITTPTPTQTTTPTTTPSTPKTHSTPINSDKHPPTPTTPTTPTPTTTPTKTPTTTTSKIPTVLELSKYDISIGKFKFSRKDEFIIGRGSNGTLVFKGIWNDRIPVAIKQMHKAFNPLISKEIEVLIRLTNKNCNNIVRYIDQEEDDMFVYLGLTLCNGSLQDLVEKDFETINNNNNNNSKLKNFISSELRLLELIKDIVYGIQFLHQQGIVHNDLNPRNILIKDDRFIISDLGLSKMEVTSSYSFTMHAPTGQEGFHPAEVLLEKRKTKSVDIFSMGCILFYLMTNGQHPFGDKFFRMANILTDKPNLEALKHNLIACDLISQMISKNESDRPTTENILLHPFFWNHEKKVKFIDASLNLFKDSNGSFTSKLNKLINQFQDTDGVASTPFLSKPWNQLIDPTLIEHITNKQNQLNNSNSNNNNNNNNNLSLSGKKFYFYDYSQVKDLVRCIRNTIQHHKEIQRLISQSNGNNKQEVLDCLESQETVLSYFEEKVPDLLLFLYQKFKKHLDSKSLIYFNDLIIK</sequence>
<feature type="domain" description="KEN" evidence="12">
    <location>
        <begin position="1216"/>
        <end position="1392"/>
    </location>
</feature>
<dbReference type="GO" id="GO:0006397">
    <property type="term" value="P:mRNA processing"/>
    <property type="evidence" value="ECO:0007669"/>
    <property type="project" value="InterPro"/>
</dbReference>
<dbReference type="Gene3D" id="1.20.1440.180">
    <property type="entry name" value="KEN domain"/>
    <property type="match status" value="1"/>
</dbReference>
<feature type="compositionally biased region" description="Low complexity" evidence="10">
    <location>
        <begin position="856"/>
        <end position="895"/>
    </location>
</feature>
<comment type="catalytic activity">
    <reaction evidence="8">
        <text>L-threonyl-[protein] + ATP = O-phospho-L-threonyl-[protein] + ADP + H(+)</text>
        <dbReference type="Rhea" id="RHEA:46608"/>
        <dbReference type="Rhea" id="RHEA-COMP:11060"/>
        <dbReference type="Rhea" id="RHEA-COMP:11605"/>
        <dbReference type="ChEBI" id="CHEBI:15378"/>
        <dbReference type="ChEBI" id="CHEBI:30013"/>
        <dbReference type="ChEBI" id="CHEBI:30616"/>
        <dbReference type="ChEBI" id="CHEBI:61977"/>
        <dbReference type="ChEBI" id="CHEBI:456216"/>
        <dbReference type="EC" id="2.7.11.1"/>
    </reaction>
</comment>
<evidence type="ECO:0000256" key="1">
    <source>
        <dbReference type="ARBA" id="ARBA00012513"/>
    </source>
</evidence>
<feature type="compositionally biased region" description="Basic and acidic residues" evidence="10">
    <location>
        <begin position="833"/>
        <end position="853"/>
    </location>
</feature>
<evidence type="ECO:0000259" key="11">
    <source>
        <dbReference type="PROSITE" id="PS50011"/>
    </source>
</evidence>
<dbReference type="Gene3D" id="1.10.510.10">
    <property type="entry name" value="Transferase(Phosphotransferase) domain 1"/>
    <property type="match status" value="1"/>
</dbReference>
<dbReference type="GO" id="GO:0005524">
    <property type="term" value="F:ATP binding"/>
    <property type="evidence" value="ECO:0007669"/>
    <property type="project" value="UniProtKB-KW"/>
</dbReference>
<dbReference type="PROSITE" id="PS51392">
    <property type="entry name" value="KEN"/>
    <property type="match status" value="1"/>
</dbReference>
<protein>
    <recommendedName>
        <fullName evidence="1">non-specific serine/threonine protein kinase</fullName>
        <ecNumber evidence="1">2.7.11.1</ecNumber>
    </recommendedName>
</protein>
<dbReference type="InterPro" id="IPR011009">
    <property type="entry name" value="Kinase-like_dom_sf"/>
</dbReference>
<comment type="catalytic activity">
    <reaction evidence="9">
        <text>L-seryl-[protein] + ATP = O-phospho-L-seryl-[protein] + ADP + H(+)</text>
        <dbReference type="Rhea" id="RHEA:17989"/>
        <dbReference type="Rhea" id="RHEA-COMP:9863"/>
        <dbReference type="Rhea" id="RHEA-COMP:11604"/>
        <dbReference type="ChEBI" id="CHEBI:15378"/>
        <dbReference type="ChEBI" id="CHEBI:29999"/>
        <dbReference type="ChEBI" id="CHEBI:30616"/>
        <dbReference type="ChEBI" id="CHEBI:83421"/>
        <dbReference type="ChEBI" id="CHEBI:456216"/>
        <dbReference type="EC" id="2.7.11.1"/>
    </reaction>
</comment>
<keyword evidence="14" id="KW-1185">Reference proteome</keyword>
<proteinExistence type="predicted"/>
<evidence type="ECO:0000256" key="5">
    <source>
        <dbReference type="ARBA" id="ARBA00022777"/>
    </source>
</evidence>
<dbReference type="InterPro" id="IPR010513">
    <property type="entry name" value="KEN_dom"/>
</dbReference>
<feature type="compositionally biased region" description="Basic residues" evidence="10">
    <location>
        <begin position="1"/>
        <end position="15"/>
    </location>
</feature>
<dbReference type="InterPro" id="IPR038357">
    <property type="entry name" value="KEN_sf"/>
</dbReference>
<dbReference type="FunFam" id="1.20.1440.180:FF:000005">
    <property type="entry name" value="Probable serine/threonine-protein kinase irlD"/>
    <property type="match status" value="1"/>
</dbReference>
<dbReference type="CDD" id="cd10321">
    <property type="entry name" value="RNase_Ire1_like"/>
    <property type="match status" value="1"/>
</dbReference>
<keyword evidence="7" id="KW-0175">Coiled coil</keyword>
<evidence type="ECO:0000256" key="6">
    <source>
        <dbReference type="ARBA" id="ARBA00022840"/>
    </source>
</evidence>
<evidence type="ECO:0000313" key="13">
    <source>
        <dbReference type="EMBL" id="KAK5575926.1"/>
    </source>
</evidence>
<evidence type="ECO:0000256" key="2">
    <source>
        <dbReference type="ARBA" id="ARBA00022527"/>
    </source>
</evidence>
<evidence type="ECO:0000256" key="9">
    <source>
        <dbReference type="ARBA" id="ARBA00048679"/>
    </source>
</evidence>
<feature type="compositionally biased region" description="Low complexity" evidence="10">
    <location>
        <begin position="529"/>
        <end position="545"/>
    </location>
</feature>
<dbReference type="Pfam" id="PF06479">
    <property type="entry name" value="Ribonuc_2-5A"/>
    <property type="match status" value="1"/>
</dbReference>
<feature type="region of interest" description="Disordered" evidence="10">
    <location>
        <begin position="508"/>
        <end position="545"/>
    </location>
</feature>
<feature type="compositionally biased region" description="Low complexity" evidence="10">
    <location>
        <begin position="912"/>
        <end position="925"/>
    </location>
</feature>
<dbReference type="Pfam" id="PF00069">
    <property type="entry name" value="Pkinase"/>
    <property type="match status" value="1"/>
</dbReference>
<dbReference type="GO" id="GO:0036498">
    <property type="term" value="P:IRE1-mediated unfolded protein response"/>
    <property type="evidence" value="ECO:0007669"/>
    <property type="project" value="TreeGrafter"/>
</dbReference>
<evidence type="ECO:0000256" key="10">
    <source>
        <dbReference type="SAM" id="MobiDB-lite"/>
    </source>
</evidence>
<dbReference type="Proteomes" id="UP001344447">
    <property type="component" value="Unassembled WGS sequence"/>
</dbReference>
<dbReference type="EMBL" id="JAVFKY010000005">
    <property type="protein sequence ID" value="KAK5575926.1"/>
    <property type="molecule type" value="Genomic_DNA"/>
</dbReference>
<feature type="compositionally biased region" description="Low complexity" evidence="10">
    <location>
        <begin position="16"/>
        <end position="26"/>
    </location>
</feature>
<dbReference type="SMART" id="SM00220">
    <property type="entry name" value="S_TKc"/>
    <property type="match status" value="1"/>
</dbReference>
<keyword evidence="2" id="KW-0723">Serine/threonine-protein kinase</keyword>
<feature type="domain" description="Protein kinase" evidence="11">
    <location>
        <begin position="948"/>
        <end position="1213"/>
    </location>
</feature>
<dbReference type="EC" id="2.7.11.1" evidence="1"/>
<dbReference type="PANTHER" id="PTHR13954:SF12">
    <property type="entry name" value="SERINE_THREONINE-PROTEIN KINASE IRLA-RELATED"/>
    <property type="match status" value="1"/>
</dbReference>
<name>A0AAN7YNP4_9MYCE</name>
<evidence type="ECO:0000256" key="3">
    <source>
        <dbReference type="ARBA" id="ARBA00022679"/>
    </source>
</evidence>
<keyword evidence="6" id="KW-0067">ATP-binding</keyword>
<keyword evidence="4" id="KW-0547">Nucleotide-binding</keyword>
<feature type="region of interest" description="Disordered" evidence="10">
    <location>
        <begin position="833"/>
        <end position="925"/>
    </location>
</feature>
<evidence type="ECO:0000256" key="4">
    <source>
        <dbReference type="ARBA" id="ARBA00022741"/>
    </source>
</evidence>
<accession>A0AAN7YNP4</accession>